<feature type="region of interest" description="Disordered" evidence="1">
    <location>
        <begin position="71"/>
        <end position="90"/>
    </location>
</feature>
<gene>
    <name evidence="2" type="ORF">ISF6_3219</name>
</gene>
<name>A0A0K8P480_PISS1</name>
<feature type="region of interest" description="Disordered" evidence="1">
    <location>
        <begin position="108"/>
        <end position="154"/>
    </location>
</feature>
<feature type="region of interest" description="Disordered" evidence="1">
    <location>
        <begin position="181"/>
        <end position="201"/>
    </location>
</feature>
<dbReference type="AlphaFoldDB" id="A0A0K8P480"/>
<reference evidence="2 3" key="2">
    <citation type="journal article" date="2016" name="Science">
        <title>A bacterium that degrades and assimilates poly(ethylene terephthalate).</title>
        <authorList>
            <person name="Yoshida S."/>
            <person name="Hiraga K."/>
            <person name="Takehana T."/>
            <person name="Taniguchi I."/>
            <person name="Yamaji H."/>
            <person name="Maeda Y."/>
            <person name="Toyohara K."/>
            <person name="Miyamoto K."/>
            <person name="Kimura Y."/>
            <person name="Oda K."/>
        </authorList>
    </citation>
    <scope>NUCLEOTIDE SEQUENCE [LARGE SCALE GENOMIC DNA]</scope>
    <source>
        <strain evidence="3">NBRC 110686 / TISTR 2288 / 201-F6</strain>
    </source>
</reference>
<dbReference type="Proteomes" id="UP000037660">
    <property type="component" value="Unassembled WGS sequence"/>
</dbReference>
<sequence length="289" mass="29240">MRPINTLRPGSLAHRAFRLVEMRGATPSAAVAAALGVDEEELSSLLAGVVKVGLLRFREDGTWCLGDGRPLSAADAPAPPAAPPRSTTGLPDMIVATGGGVGLTLRDAPPPAEVPRLAAEPSGAPPAPVAAGPRLTAPARAAAQATPEQRLSSMPKAVGRRVRVPPLPQVDPLQTLPAALRPAAPAPSEDVQPAAPAPAPAPGIDIDAVHHVRSAAAEPGPIEALPPGEIVELAPAAPAADLPMVAAWCSDGTYVIEARGARIDLTAAEALELWEHLTACRVPLGSAAA</sequence>
<evidence type="ECO:0000313" key="3">
    <source>
        <dbReference type="Proteomes" id="UP000037660"/>
    </source>
</evidence>
<dbReference type="RefSeq" id="WP_054021297.1">
    <property type="nucleotide sequence ID" value="NZ_BBYR01000045.1"/>
</dbReference>
<proteinExistence type="predicted"/>
<organism evidence="2 3">
    <name type="scientific">Piscinibacter sakaiensis</name>
    <name type="common">Ideonella sakaiensis</name>
    <dbReference type="NCBI Taxonomy" id="1547922"/>
    <lineage>
        <taxon>Bacteria</taxon>
        <taxon>Pseudomonadati</taxon>
        <taxon>Pseudomonadota</taxon>
        <taxon>Betaproteobacteria</taxon>
        <taxon>Burkholderiales</taxon>
        <taxon>Sphaerotilaceae</taxon>
        <taxon>Piscinibacter</taxon>
    </lineage>
</organism>
<keyword evidence="3" id="KW-1185">Reference proteome</keyword>
<reference evidence="3" key="1">
    <citation type="submission" date="2015-07" db="EMBL/GenBank/DDBJ databases">
        <title>Discovery of a poly(ethylene terephthalate assimilation.</title>
        <authorList>
            <person name="Yoshida S."/>
            <person name="Hiraga K."/>
            <person name="Takehana T."/>
            <person name="Taniguchi I."/>
            <person name="Yamaji H."/>
            <person name="Maeda Y."/>
            <person name="Toyohara K."/>
            <person name="Miyamoto K."/>
            <person name="Kimura Y."/>
            <person name="Oda K."/>
        </authorList>
    </citation>
    <scope>NUCLEOTIDE SEQUENCE [LARGE SCALE GENOMIC DNA]</scope>
    <source>
        <strain evidence="3">NBRC 110686 / TISTR 2288 / 201-F6</strain>
    </source>
</reference>
<feature type="compositionally biased region" description="Low complexity" evidence="1">
    <location>
        <begin position="129"/>
        <end position="147"/>
    </location>
</feature>
<dbReference type="EMBL" id="BBYR01000045">
    <property type="protein sequence ID" value="GAP37364.1"/>
    <property type="molecule type" value="Genomic_DNA"/>
</dbReference>
<protein>
    <submittedName>
        <fullName evidence="2">Uncharacterized protein</fullName>
    </submittedName>
</protein>
<evidence type="ECO:0000256" key="1">
    <source>
        <dbReference type="SAM" id="MobiDB-lite"/>
    </source>
</evidence>
<dbReference type="STRING" id="1547922.ISF6_3219"/>
<accession>A0A0K8P480</accession>
<evidence type="ECO:0000313" key="2">
    <source>
        <dbReference type="EMBL" id="GAP37364.1"/>
    </source>
</evidence>
<comment type="caution">
    <text evidence="2">The sequence shown here is derived from an EMBL/GenBank/DDBJ whole genome shotgun (WGS) entry which is preliminary data.</text>
</comment>